<dbReference type="Pfam" id="PF06305">
    <property type="entry name" value="LapA_dom"/>
    <property type="match status" value="1"/>
</dbReference>
<keyword evidence="8" id="KW-1185">Reference proteome</keyword>
<evidence type="ECO:0000256" key="1">
    <source>
        <dbReference type="ARBA" id="ARBA00022475"/>
    </source>
</evidence>
<gene>
    <name evidence="7" type="ORF">GCM10010873_31190</name>
</gene>
<accession>A0AA37X3D4</accession>
<dbReference type="Proteomes" id="UP001157355">
    <property type="component" value="Unassembled WGS sequence"/>
</dbReference>
<protein>
    <submittedName>
        <fullName evidence="7">Phosphoribosylanthranilate isomerase</fullName>
    </submittedName>
</protein>
<keyword evidence="1" id="KW-1003">Cell membrane</keyword>
<evidence type="ECO:0000256" key="5">
    <source>
        <dbReference type="SAM" id="Phobius"/>
    </source>
</evidence>
<name>A0AA37X3D4_9RHOB</name>
<dbReference type="InterPro" id="IPR010445">
    <property type="entry name" value="LapA_dom"/>
</dbReference>
<dbReference type="RefSeq" id="WP_284326319.1">
    <property type="nucleotide sequence ID" value="NZ_BSPP01000011.1"/>
</dbReference>
<dbReference type="GO" id="GO:0005886">
    <property type="term" value="C:plasma membrane"/>
    <property type="evidence" value="ECO:0007669"/>
    <property type="project" value="InterPro"/>
</dbReference>
<sequence>MFRYLRYLILAAVGLALLIVALANRTPVLLKAMPDDFAAFLGVSWQIELPVFVLLFSGIVIGVLVGFLWEWAREHKHRATASTKTREVSRLERELATMRDATSVPQDDVIALLDRPKAK</sequence>
<evidence type="ECO:0000256" key="4">
    <source>
        <dbReference type="ARBA" id="ARBA00023136"/>
    </source>
</evidence>
<evidence type="ECO:0000259" key="6">
    <source>
        <dbReference type="Pfam" id="PF06305"/>
    </source>
</evidence>
<feature type="domain" description="Lipopolysaccharide assembly protein A" evidence="6">
    <location>
        <begin position="44"/>
        <end position="96"/>
    </location>
</feature>
<reference evidence="7 8" key="1">
    <citation type="journal article" date="2014" name="Int. J. Syst. Evol. Microbiol.">
        <title>Complete genome sequence of Corynebacterium casei LMG S-19264T (=DSM 44701T), isolated from a smear-ripened cheese.</title>
        <authorList>
            <consortium name="US DOE Joint Genome Institute (JGI-PGF)"/>
            <person name="Walter F."/>
            <person name="Albersmeier A."/>
            <person name="Kalinowski J."/>
            <person name="Ruckert C."/>
        </authorList>
    </citation>
    <scope>NUCLEOTIDE SEQUENCE [LARGE SCALE GENOMIC DNA]</scope>
    <source>
        <strain evidence="7 8">NBRC 111766</strain>
    </source>
</reference>
<keyword evidence="2 5" id="KW-0812">Transmembrane</keyword>
<keyword evidence="3 5" id="KW-1133">Transmembrane helix</keyword>
<evidence type="ECO:0000256" key="3">
    <source>
        <dbReference type="ARBA" id="ARBA00022989"/>
    </source>
</evidence>
<evidence type="ECO:0000313" key="7">
    <source>
        <dbReference type="EMBL" id="GLS88145.1"/>
    </source>
</evidence>
<evidence type="ECO:0000313" key="8">
    <source>
        <dbReference type="Proteomes" id="UP001157355"/>
    </source>
</evidence>
<dbReference type="EMBL" id="BSPP01000011">
    <property type="protein sequence ID" value="GLS88145.1"/>
    <property type="molecule type" value="Genomic_DNA"/>
</dbReference>
<evidence type="ECO:0000256" key="2">
    <source>
        <dbReference type="ARBA" id="ARBA00022692"/>
    </source>
</evidence>
<keyword evidence="7" id="KW-0413">Isomerase</keyword>
<comment type="caution">
    <text evidence="7">The sequence shown here is derived from an EMBL/GenBank/DDBJ whole genome shotgun (WGS) entry which is preliminary data.</text>
</comment>
<organism evidence="7 8">
    <name type="scientific">Cypionkella aquatica</name>
    <dbReference type="NCBI Taxonomy" id="1756042"/>
    <lineage>
        <taxon>Bacteria</taxon>
        <taxon>Pseudomonadati</taxon>
        <taxon>Pseudomonadota</taxon>
        <taxon>Alphaproteobacteria</taxon>
        <taxon>Rhodobacterales</taxon>
        <taxon>Paracoccaceae</taxon>
        <taxon>Cypionkella</taxon>
    </lineage>
</organism>
<keyword evidence="4 5" id="KW-0472">Membrane</keyword>
<dbReference type="AlphaFoldDB" id="A0AA37X3D4"/>
<feature type="transmembrane region" description="Helical" evidence="5">
    <location>
        <begin position="47"/>
        <end position="69"/>
    </location>
</feature>
<proteinExistence type="predicted"/>
<dbReference type="GO" id="GO:0016853">
    <property type="term" value="F:isomerase activity"/>
    <property type="evidence" value="ECO:0007669"/>
    <property type="project" value="UniProtKB-KW"/>
</dbReference>